<dbReference type="PANTHER" id="PTHR28657:SF5">
    <property type="entry name" value="INDOLEAMINE 2,3-DIOXYGENASE"/>
    <property type="match status" value="1"/>
</dbReference>
<dbReference type="InterPro" id="IPR037217">
    <property type="entry name" value="Trp/Indoleamine_2_3_dOase-like"/>
</dbReference>
<dbReference type="STRING" id="413071.G9MV73"/>
<dbReference type="GO" id="GO:0005737">
    <property type="term" value="C:cytoplasm"/>
    <property type="evidence" value="ECO:0007669"/>
    <property type="project" value="TreeGrafter"/>
</dbReference>
<dbReference type="GeneID" id="25787671"/>
<dbReference type="GO" id="GO:0020037">
    <property type="term" value="F:heme binding"/>
    <property type="evidence" value="ECO:0007669"/>
    <property type="project" value="InterPro"/>
</dbReference>
<organism evidence="5 6">
    <name type="scientific">Hypocrea virens (strain Gv29-8 / FGSC 10586)</name>
    <name type="common">Gliocladium virens</name>
    <name type="synonym">Trichoderma virens</name>
    <dbReference type="NCBI Taxonomy" id="413071"/>
    <lineage>
        <taxon>Eukaryota</taxon>
        <taxon>Fungi</taxon>
        <taxon>Dikarya</taxon>
        <taxon>Ascomycota</taxon>
        <taxon>Pezizomycotina</taxon>
        <taxon>Sordariomycetes</taxon>
        <taxon>Hypocreomycetidae</taxon>
        <taxon>Hypocreales</taxon>
        <taxon>Hypocreaceae</taxon>
        <taxon>Trichoderma</taxon>
    </lineage>
</organism>
<evidence type="ECO:0008006" key="7">
    <source>
        <dbReference type="Google" id="ProtNLM"/>
    </source>
</evidence>
<sequence>NFHIHHRTGFIPSHMPLLRLPIEWEVWEVMLDAAKSQSFKAAGRLSVMDIPQKIAENEKVLAWKKLVDKMPVLSVDNIKGCERELRRAHLVLAFIVQIYAHATSSTESITIPRSLTVPLLHVSHELNHAPFITYSDHALHNWSHKNPRDQESPPTCDNLQSQLTFTGTPDEDELYIIDIRMELKGAEAIELMRLFTNEIDAGNNLDIDRITMYLTQTTRALEEMKGILLSTKELVRPEIFYNDIRPWLVGADADPWSQKWAWEGKEDVESSEEALKNISGPTAGQSPLLHTLDAYLGIKESNSKSSFLDRIQGYMDHKHRTYLQSLRSRNSHIRSFVQDIAKKQGTNSPVVVAYNAIIKAFKSFRDAHLIIVALYVIIPSRK</sequence>
<evidence type="ECO:0000256" key="4">
    <source>
        <dbReference type="PIRSR" id="PIRSR600898-1"/>
    </source>
</evidence>
<evidence type="ECO:0000256" key="2">
    <source>
        <dbReference type="ARBA" id="ARBA00022723"/>
    </source>
</evidence>
<dbReference type="GO" id="GO:0046872">
    <property type="term" value="F:metal ion binding"/>
    <property type="evidence" value="ECO:0007669"/>
    <property type="project" value="UniProtKB-KW"/>
</dbReference>
<dbReference type="AlphaFoldDB" id="G9MV73"/>
<dbReference type="RefSeq" id="XP_013955851.1">
    <property type="nucleotide sequence ID" value="XM_014100376.1"/>
</dbReference>
<dbReference type="VEuPathDB" id="FungiDB:TRIVIDRAFT_135611"/>
<keyword evidence="3 4" id="KW-0408">Iron</keyword>
<name>G9MV73_HYPVG</name>
<feature type="binding site" description="proximal binding residue" evidence="4">
    <location>
        <position position="368"/>
    </location>
    <ligand>
        <name>heme b</name>
        <dbReference type="ChEBI" id="CHEBI:60344"/>
    </ligand>
    <ligandPart>
        <name>Fe</name>
        <dbReference type="ChEBI" id="CHEBI:18248"/>
    </ligandPart>
</feature>
<proteinExistence type="inferred from homology"/>
<dbReference type="eggNOG" id="ENOG502QV6W">
    <property type="taxonomic scope" value="Eukaryota"/>
</dbReference>
<dbReference type="GO" id="GO:0034354">
    <property type="term" value="P:'de novo' NAD+ biosynthetic process from L-tryptophan"/>
    <property type="evidence" value="ECO:0007669"/>
    <property type="project" value="TreeGrafter"/>
</dbReference>
<dbReference type="PANTHER" id="PTHR28657">
    <property type="entry name" value="INDOLEAMINE 2,3-DIOXYGENASE"/>
    <property type="match status" value="1"/>
</dbReference>
<dbReference type="InterPro" id="IPR000898">
    <property type="entry name" value="Indolamine_dOase"/>
</dbReference>
<dbReference type="InParanoid" id="G9MV73"/>
<dbReference type="HOGENOM" id="CLU_010089_2_0_1"/>
<gene>
    <name evidence="5" type="ORF">TRIVIDRAFT_135611</name>
</gene>
<reference evidence="5 6" key="1">
    <citation type="journal article" date="2011" name="Genome Biol.">
        <title>Comparative genome sequence analysis underscores mycoparasitism as the ancestral life style of Trichoderma.</title>
        <authorList>
            <person name="Kubicek C.P."/>
            <person name="Herrera-Estrella A."/>
            <person name="Seidl-Seiboth V."/>
            <person name="Martinez D.A."/>
            <person name="Druzhinina I.S."/>
            <person name="Thon M."/>
            <person name="Zeilinger S."/>
            <person name="Casas-Flores S."/>
            <person name="Horwitz B.A."/>
            <person name="Mukherjee P.K."/>
            <person name="Mukherjee M."/>
            <person name="Kredics L."/>
            <person name="Alcaraz L.D."/>
            <person name="Aerts A."/>
            <person name="Antal Z."/>
            <person name="Atanasova L."/>
            <person name="Cervantes-Badillo M.G."/>
            <person name="Challacombe J."/>
            <person name="Chertkov O."/>
            <person name="McCluskey K."/>
            <person name="Coulpier F."/>
            <person name="Deshpande N."/>
            <person name="von Doehren H."/>
            <person name="Ebbole D.J."/>
            <person name="Esquivel-Naranjo E.U."/>
            <person name="Fekete E."/>
            <person name="Flipphi M."/>
            <person name="Glaser F."/>
            <person name="Gomez-Rodriguez E.Y."/>
            <person name="Gruber S."/>
            <person name="Han C."/>
            <person name="Henrissat B."/>
            <person name="Hermosa R."/>
            <person name="Hernandez-Onate M."/>
            <person name="Karaffa L."/>
            <person name="Kosti I."/>
            <person name="Le Crom S."/>
            <person name="Lindquist E."/>
            <person name="Lucas S."/>
            <person name="Luebeck M."/>
            <person name="Luebeck P.S."/>
            <person name="Margeot A."/>
            <person name="Metz B."/>
            <person name="Misra M."/>
            <person name="Nevalainen H."/>
            <person name="Omann M."/>
            <person name="Packer N."/>
            <person name="Perrone G."/>
            <person name="Uresti-Rivera E.E."/>
            <person name="Salamov A."/>
            <person name="Schmoll M."/>
            <person name="Seiboth B."/>
            <person name="Shapiro H."/>
            <person name="Sukno S."/>
            <person name="Tamayo-Ramos J.A."/>
            <person name="Tisch D."/>
            <person name="Wiest A."/>
            <person name="Wilkinson H.H."/>
            <person name="Zhang M."/>
            <person name="Coutinho P.M."/>
            <person name="Kenerley C.M."/>
            <person name="Monte E."/>
            <person name="Baker S.E."/>
            <person name="Grigoriev I.V."/>
        </authorList>
    </citation>
    <scope>NUCLEOTIDE SEQUENCE [LARGE SCALE GENOMIC DNA]</scope>
    <source>
        <strain evidence="6">Gv29-8 / FGSC 10586</strain>
    </source>
</reference>
<keyword evidence="6" id="KW-1185">Reference proteome</keyword>
<dbReference type="EMBL" id="ABDF02000067">
    <property type="protein sequence ID" value="EHK21658.1"/>
    <property type="molecule type" value="Genomic_DNA"/>
</dbReference>
<dbReference type="OrthoDB" id="540174at2759"/>
<dbReference type="GO" id="GO:0033754">
    <property type="term" value="F:indoleamine 2,3-dioxygenase activity"/>
    <property type="evidence" value="ECO:0007669"/>
    <property type="project" value="TreeGrafter"/>
</dbReference>
<dbReference type="SUPFAM" id="SSF140959">
    <property type="entry name" value="Indolic compounds 2,3-dioxygenase-like"/>
    <property type="match status" value="1"/>
</dbReference>
<feature type="non-terminal residue" evidence="5">
    <location>
        <position position="1"/>
    </location>
</feature>
<feature type="non-terminal residue" evidence="5">
    <location>
        <position position="382"/>
    </location>
</feature>
<dbReference type="OMA" id="ELNHAPF"/>
<evidence type="ECO:0000313" key="5">
    <source>
        <dbReference type="EMBL" id="EHK21658.1"/>
    </source>
</evidence>
<protein>
    <recommendedName>
        <fullName evidence="7">Indoleamine 2,3-dioxygenase</fullName>
    </recommendedName>
</protein>
<evidence type="ECO:0000256" key="1">
    <source>
        <dbReference type="ARBA" id="ARBA00007119"/>
    </source>
</evidence>
<accession>G9MV73</accession>
<comment type="caution">
    <text evidence="5">The sequence shown here is derived from an EMBL/GenBank/DDBJ whole genome shotgun (WGS) entry which is preliminary data.</text>
</comment>
<dbReference type="GO" id="GO:0019441">
    <property type="term" value="P:L-tryptophan catabolic process to kynurenine"/>
    <property type="evidence" value="ECO:0007669"/>
    <property type="project" value="InterPro"/>
</dbReference>
<keyword evidence="4" id="KW-0349">Heme</keyword>
<dbReference type="Proteomes" id="UP000007115">
    <property type="component" value="Unassembled WGS sequence"/>
</dbReference>
<evidence type="ECO:0000313" key="6">
    <source>
        <dbReference type="Proteomes" id="UP000007115"/>
    </source>
</evidence>
<keyword evidence="2 4" id="KW-0479">Metal-binding</keyword>
<dbReference type="Pfam" id="PF01231">
    <property type="entry name" value="IDO"/>
    <property type="match status" value="1"/>
</dbReference>
<evidence type="ECO:0000256" key="3">
    <source>
        <dbReference type="ARBA" id="ARBA00023004"/>
    </source>
</evidence>
<dbReference type="Gene3D" id="1.20.58.480">
    <property type="match status" value="1"/>
</dbReference>
<comment type="similarity">
    <text evidence="1">Belongs to the indoleamine 2,3-dioxygenase family.</text>
</comment>